<name>A0A0A8Z5A4_ARUDO</name>
<evidence type="ECO:0000313" key="2">
    <source>
        <dbReference type="EMBL" id="JAD32873.1"/>
    </source>
</evidence>
<keyword evidence="1" id="KW-0472">Membrane</keyword>
<dbReference type="AlphaFoldDB" id="A0A0A8Z5A4"/>
<keyword evidence="1" id="KW-1133">Transmembrane helix</keyword>
<evidence type="ECO:0000256" key="1">
    <source>
        <dbReference type="SAM" id="Phobius"/>
    </source>
</evidence>
<sequence>MSRSDLFSAVVYSRTTRLGFSLMYVLNFVVCMYLWKFAQWNRCTCW</sequence>
<keyword evidence="1" id="KW-0812">Transmembrane</keyword>
<organism evidence="2">
    <name type="scientific">Arundo donax</name>
    <name type="common">Giant reed</name>
    <name type="synonym">Donax arundinaceus</name>
    <dbReference type="NCBI Taxonomy" id="35708"/>
    <lineage>
        <taxon>Eukaryota</taxon>
        <taxon>Viridiplantae</taxon>
        <taxon>Streptophyta</taxon>
        <taxon>Embryophyta</taxon>
        <taxon>Tracheophyta</taxon>
        <taxon>Spermatophyta</taxon>
        <taxon>Magnoliopsida</taxon>
        <taxon>Liliopsida</taxon>
        <taxon>Poales</taxon>
        <taxon>Poaceae</taxon>
        <taxon>PACMAD clade</taxon>
        <taxon>Arundinoideae</taxon>
        <taxon>Arundineae</taxon>
        <taxon>Arundo</taxon>
    </lineage>
</organism>
<feature type="transmembrane region" description="Helical" evidence="1">
    <location>
        <begin position="20"/>
        <end position="38"/>
    </location>
</feature>
<reference evidence="2" key="2">
    <citation type="journal article" date="2015" name="Data Brief">
        <title>Shoot transcriptome of the giant reed, Arundo donax.</title>
        <authorList>
            <person name="Barrero R.A."/>
            <person name="Guerrero F.D."/>
            <person name="Moolhuijzen P."/>
            <person name="Goolsby J.A."/>
            <person name="Tidwell J."/>
            <person name="Bellgard S.E."/>
            <person name="Bellgard M.I."/>
        </authorList>
    </citation>
    <scope>NUCLEOTIDE SEQUENCE</scope>
    <source>
        <tissue evidence="2">Shoot tissue taken approximately 20 cm above the soil surface</tissue>
    </source>
</reference>
<dbReference type="EMBL" id="GBRH01265022">
    <property type="protein sequence ID" value="JAD32873.1"/>
    <property type="molecule type" value="Transcribed_RNA"/>
</dbReference>
<accession>A0A0A8Z5A4</accession>
<proteinExistence type="predicted"/>
<reference evidence="2" key="1">
    <citation type="submission" date="2014-09" db="EMBL/GenBank/DDBJ databases">
        <authorList>
            <person name="Magalhaes I.L.F."/>
            <person name="Oliveira U."/>
            <person name="Santos F.R."/>
            <person name="Vidigal T.H.D.A."/>
            <person name="Brescovit A.D."/>
            <person name="Santos A.J."/>
        </authorList>
    </citation>
    <scope>NUCLEOTIDE SEQUENCE</scope>
    <source>
        <tissue evidence="2">Shoot tissue taken approximately 20 cm above the soil surface</tissue>
    </source>
</reference>
<protein>
    <submittedName>
        <fullName evidence="2">Uncharacterized protein</fullName>
    </submittedName>
</protein>